<proteinExistence type="predicted"/>
<protein>
    <submittedName>
        <fullName evidence="2">Uncharacterized protein</fullName>
    </submittedName>
</protein>
<feature type="compositionally biased region" description="Polar residues" evidence="1">
    <location>
        <begin position="101"/>
        <end position="116"/>
    </location>
</feature>
<gene>
    <name evidence="2" type="ORF">Ciccas_000713</name>
</gene>
<feature type="region of interest" description="Disordered" evidence="1">
    <location>
        <begin position="101"/>
        <end position="134"/>
    </location>
</feature>
<dbReference type="EMBL" id="JBJKFK010000041">
    <property type="protein sequence ID" value="KAL3320605.1"/>
    <property type="molecule type" value="Genomic_DNA"/>
</dbReference>
<dbReference type="Proteomes" id="UP001626550">
    <property type="component" value="Unassembled WGS sequence"/>
</dbReference>
<comment type="caution">
    <text evidence="2">The sequence shown here is derived from an EMBL/GenBank/DDBJ whole genome shotgun (WGS) entry which is preliminary data.</text>
</comment>
<dbReference type="AlphaFoldDB" id="A0ABD2QM43"/>
<accession>A0ABD2QM43</accession>
<organism evidence="2 3">
    <name type="scientific">Cichlidogyrus casuarinus</name>
    <dbReference type="NCBI Taxonomy" id="1844966"/>
    <lineage>
        <taxon>Eukaryota</taxon>
        <taxon>Metazoa</taxon>
        <taxon>Spiralia</taxon>
        <taxon>Lophotrochozoa</taxon>
        <taxon>Platyhelminthes</taxon>
        <taxon>Monogenea</taxon>
        <taxon>Monopisthocotylea</taxon>
        <taxon>Dactylogyridea</taxon>
        <taxon>Ancyrocephalidae</taxon>
        <taxon>Cichlidogyrus</taxon>
    </lineage>
</organism>
<sequence>MTFVHSAPLDIMPSANLLTLEHNSNGNNSEDASVVDRYMNLLSNQDSESYGGFSSSLEPAAYGSNPSLNNIPANAAGTNFSMSNYMAPPYSTNKLTTMQNQQSASNDFRSLQNSPYYSHHGSSMGPSTSSPGNSMFNSLMSEGCKSSMRPLTNYNAGSGPYRELFTQNASNGITYQDRVHYYSVAQKFGFIVGSELERIKENSRRSTSQTYGRISAYFRTRYGETEPKTKSTYLQLGVRVPSKDHVSEIVGKGGELSSTCVLYCLFFALSKFKVETRAVL</sequence>
<reference evidence="2 3" key="1">
    <citation type="submission" date="2024-11" db="EMBL/GenBank/DDBJ databases">
        <title>Adaptive evolution of stress response genes in parasites aligns with host niche diversity.</title>
        <authorList>
            <person name="Hahn C."/>
            <person name="Resl P."/>
        </authorList>
    </citation>
    <scope>NUCLEOTIDE SEQUENCE [LARGE SCALE GENOMIC DNA]</scope>
    <source>
        <strain evidence="2">EGGRZ-B1_66</strain>
        <tissue evidence="2">Body</tissue>
    </source>
</reference>
<evidence type="ECO:0000313" key="2">
    <source>
        <dbReference type="EMBL" id="KAL3320605.1"/>
    </source>
</evidence>
<evidence type="ECO:0000256" key="1">
    <source>
        <dbReference type="SAM" id="MobiDB-lite"/>
    </source>
</evidence>
<name>A0ABD2QM43_9PLAT</name>
<keyword evidence="3" id="KW-1185">Reference proteome</keyword>
<feature type="compositionally biased region" description="Low complexity" evidence="1">
    <location>
        <begin position="118"/>
        <end position="134"/>
    </location>
</feature>
<evidence type="ECO:0000313" key="3">
    <source>
        <dbReference type="Proteomes" id="UP001626550"/>
    </source>
</evidence>